<evidence type="ECO:0000259" key="3">
    <source>
        <dbReference type="Pfam" id="PF25917"/>
    </source>
</evidence>
<dbReference type="AlphaFoldDB" id="A0A1A8T4J5"/>
<dbReference type="GO" id="GO:0015562">
    <property type="term" value="F:efflux transmembrane transporter activity"/>
    <property type="evidence" value="ECO:0007669"/>
    <property type="project" value="TreeGrafter"/>
</dbReference>
<keyword evidence="2" id="KW-0732">Signal</keyword>
<dbReference type="PANTHER" id="PTHR30469:SF20">
    <property type="entry name" value="EFFLUX RND TRANSPORTER PERIPLASMIC ADAPTOR SUBUNIT"/>
    <property type="match status" value="1"/>
</dbReference>
<dbReference type="Gene3D" id="1.10.287.470">
    <property type="entry name" value="Helix hairpin bin"/>
    <property type="match status" value="1"/>
</dbReference>
<dbReference type="Gene3D" id="2.40.30.170">
    <property type="match status" value="1"/>
</dbReference>
<feature type="domain" description="CzcB-like C-terminal circularly permuted SH3-like" evidence="4">
    <location>
        <begin position="290"/>
        <end position="351"/>
    </location>
</feature>
<evidence type="ECO:0000259" key="4">
    <source>
        <dbReference type="Pfam" id="PF25975"/>
    </source>
</evidence>
<dbReference type="NCBIfam" id="TIGR01730">
    <property type="entry name" value="RND_mfp"/>
    <property type="match status" value="1"/>
</dbReference>
<name>A0A1A8T4J5_9GAMM</name>
<accession>A0A1A8T4J5</accession>
<protein>
    <submittedName>
        <fullName evidence="5">Solvent efflux pump periplasmic linker SrpA</fullName>
    </submittedName>
</protein>
<evidence type="ECO:0000256" key="1">
    <source>
        <dbReference type="ARBA" id="ARBA00009477"/>
    </source>
</evidence>
<feature type="signal peptide" evidence="2">
    <location>
        <begin position="1"/>
        <end position="23"/>
    </location>
</feature>
<dbReference type="SUPFAM" id="SSF111369">
    <property type="entry name" value="HlyD-like secretion proteins"/>
    <property type="match status" value="1"/>
</dbReference>
<dbReference type="InterPro" id="IPR006143">
    <property type="entry name" value="RND_pump_MFP"/>
</dbReference>
<dbReference type="PROSITE" id="PS51257">
    <property type="entry name" value="PROKAR_LIPOPROTEIN"/>
    <property type="match status" value="1"/>
</dbReference>
<dbReference type="OrthoDB" id="1185083at2"/>
<proteinExistence type="inferred from homology"/>
<dbReference type="Gene3D" id="2.40.50.100">
    <property type="match status" value="1"/>
</dbReference>
<comment type="similarity">
    <text evidence="1">Belongs to the membrane fusion protein (MFP) (TC 8.A.1) family.</text>
</comment>
<feature type="domain" description="Multidrug resistance protein MdtA-like barrel-sandwich hybrid" evidence="3">
    <location>
        <begin position="67"/>
        <end position="187"/>
    </location>
</feature>
<dbReference type="Proteomes" id="UP000092544">
    <property type="component" value="Unassembled WGS sequence"/>
</dbReference>
<dbReference type="RefSeq" id="WP_067012886.1">
    <property type="nucleotide sequence ID" value="NZ_FLOB01000001.1"/>
</dbReference>
<evidence type="ECO:0000313" key="6">
    <source>
        <dbReference type="Proteomes" id="UP000092544"/>
    </source>
</evidence>
<feature type="chain" id="PRO_5008378777" evidence="2">
    <location>
        <begin position="24"/>
        <end position="370"/>
    </location>
</feature>
<dbReference type="InterPro" id="IPR058625">
    <property type="entry name" value="MdtA-like_BSH"/>
</dbReference>
<dbReference type="Gene3D" id="2.40.420.20">
    <property type="match status" value="1"/>
</dbReference>
<dbReference type="GO" id="GO:1990281">
    <property type="term" value="C:efflux pump complex"/>
    <property type="evidence" value="ECO:0007669"/>
    <property type="project" value="TreeGrafter"/>
</dbReference>
<dbReference type="PANTHER" id="PTHR30469">
    <property type="entry name" value="MULTIDRUG RESISTANCE PROTEIN MDTA"/>
    <property type="match status" value="1"/>
</dbReference>
<dbReference type="Pfam" id="PF25917">
    <property type="entry name" value="BSH_RND"/>
    <property type="match status" value="1"/>
</dbReference>
<sequence>MTHQRNKLCVLSILLATTVILTACSDQKDQESMTQNVIQPVKLMTIDSSQVVNIRRFPAELKASEEANLAFRVGGQLTSINVVAGQRVKKGELLAALDPKDYKLKVELAKANQQLAQVQFNRIQTMLKRNATSKSQFDEIKANLAQANNALETAKNQLSYTKLYAPFDGVISSTSTKNFQYVNATQTILHIQNIDNLDVQFQVPENLVTGIKSTRTGYQPTVILDTPPHTVFKGAYKEHKTQPDTSTMAYDVTLHLLRNGNNSQTLLPGMTANVELDLNKLNGTVSHIVVPVEAVLRHENTQTGNADSIVWVYHQDKQSLEARKVTLGKLQGNKIEITSGLKPKEQIVVAGVNDLTPDMKVRPLVRERGL</sequence>
<gene>
    <name evidence="5" type="primary">srpA</name>
    <name evidence="5" type="ORF">MSP8886_00818</name>
</gene>
<dbReference type="Pfam" id="PF25975">
    <property type="entry name" value="CzcB_C"/>
    <property type="match status" value="1"/>
</dbReference>
<dbReference type="EMBL" id="FLOB01000001">
    <property type="protein sequence ID" value="SBS27135.1"/>
    <property type="molecule type" value="Genomic_DNA"/>
</dbReference>
<dbReference type="InterPro" id="IPR058649">
    <property type="entry name" value="CzcB_C"/>
</dbReference>
<reference evidence="5 6" key="1">
    <citation type="submission" date="2016-06" db="EMBL/GenBank/DDBJ databases">
        <authorList>
            <person name="Kjaerup R.B."/>
            <person name="Dalgaard T.S."/>
            <person name="Juul-Madsen H.R."/>
        </authorList>
    </citation>
    <scope>NUCLEOTIDE SEQUENCE [LARGE SCALE GENOMIC DNA]</scope>
    <source>
        <strain evidence="5 6">CECT 8886</strain>
    </source>
</reference>
<organism evidence="5 6">
    <name type="scientific">Marinomonas spartinae</name>
    <dbReference type="NCBI Taxonomy" id="1792290"/>
    <lineage>
        <taxon>Bacteria</taxon>
        <taxon>Pseudomonadati</taxon>
        <taxon>Pseudomonadota</taxon>
        <taxon>Gammaproteobacteria</taxon>
        <taxon>Oceanospirillales</taxon>
        <taxon>Oceanospirillaceae</taxon>
        <taxon>Marinomonas</taxon>
    </lineage>
</organism>
<keyword evidence="6" id="KW-1185">Reference proteome</keyword>
<dbReference type="STRING" id="1792290.MSP8886_00818"/>
<evidence type="ECO:0000256" key="2">
    <source>
        <dbReference type="SAM" id="SignalP"/>
    </source>
</evidence>
<evidence type="ECO:0000313" key="5">
    <source>
        <dbReference type="EMBL" id="SBS27135.1"/>
    </source>
</evidence>